<dbReference type="InterPro" id="IPR017904">
    <property type="entry name" value="ADF/Cofilin"/>
</dbReference>
<evidence type="ECO:0000256" key="3">
    <source>
        <dbReference type="ARBA" id="ARBA00015630"/>
    </source>
</evidence>
<dbReference type="GO" id="GO:0016363">
    <property type="term" value="C:nuclear matrix"/>
    <property type="evidence" value="ECO:0007669"/>
    <property type="project" value="UniProtKB-SubCell"/>
</dbReference>
<protein>
    <recommendedName>
        <fullName evidence="3">Cofilin</fullName>
    </recommendedName>
    <alternativeName>
        <fullName evidence="5">Actin-depolymerizing factor 1</fullName>
    </alternativeName>
</protein>
<evidence type="ECO:0000256" key="1">
    <source>
        <dbReference type="ARBA" id="ARBA00004109"/>
    </source>
</evidence>
<dbReference type="STRING" id="78915.A0A4V1IXF7"/>
<reference evidence="8" key="1">
    <citation type="journal article" date="2018" name="Nat. Microbiol.">
        <title>Leveraging single-cell genomics to expand the fungal tree of life.</title>
        <authorList>
            <person name="Ahrendt S.R."/>
            <person name="Quandt C.A."/>
            <person name="Ciobanu D."/>
            <person name="Clum A."/>
            <person name="Salamov A."/>
            <person name="Andreopoulos B."/>
            <person name="Cheng J.F."/>
            <person name="Woyke T."/>
            <person name="Pelin A."/>
            <person name="Henrissat B."/>
            <person name="Reynolds N.K."/>
            <person name="Benny G.L."/>
            <person name="Smith M.E."/>
            <person name="James T.Y."/>
            <person name="Grigoriev I.V."/>
        </authorList>
    </citation>
    <scope>NUCLEOTIDE SEQUENCE [LARGE SCALE GENOMIC DNA]</scope>
    <source>
        <strain evidence="8">RSA 1356</strain>
    </source>
</reference>
<dbReference type="GO" id="GO:0015629">
    <property type="term" value="C:actin cytoskeleton"/>
    <property type="evidence" value="ECO:0007669"/>
    <property type="project" value="InterPro"/>
</dbReference>
<dbReference type="CDD" id="cd11286">
    <property type="entry name" value="ADF_cofilin_like"/>
    <property type="match status" value="1"/>
</dbReference>
<dbReference type="PROSITE" id="PS51263">
    <property type="entry name" value="ADF_H"/>
    <property type="match status" value="1"/>
</dbReference>
<evidence type="ECO:0000313" key="7">
    <source>
        <dbReference type="EMBL" id="RKP10899.1"/>
    </source>
</evidence>
<dbReference type="Proteomes" id="UP000271241">
    <property type="component" value="Unassembled WGS sequence"/>
</dbReference>
<dbReference type="InterPro" id="IPR002108">
    <property type="entry name" value="ADF-H"/>
</dbReference>
<dbReference type="OrthoDB" id="10249245at2759"/>
<dbReference type="EMBL" id="KZ992433">
    <property type="protein sequence ID" value="RKP10899.1"/>
    <property type="molecule type" value="Genomic_DNA"/>
</dbReference>
<organism evidence="7 8">
    <name type="scientific">Thamnocephalis sphaerospora</name>
    <dbReference type="NCBI Taxonomy" id="78915"/>
    <lineage>
        <taxon>Eukaryota</taxon>
        <taxon>Fungi</taxon>
        <taxon>Fungi incertae sedis</taxon>
        <taxon>Zoopagomycota</taxon>
        <taxon>Zoopagomycotina</taxon>
        <taxon>Zoopagomycetes</taxon>
        <taxon>Zoopagales</taxon>
        <taxon>Sigmoideomycetaceae</taxon>
        <taxon>Thamnocephalis</taxon>
    </lineage>
</organism>
<dbReference type="GO" id="GO:0003779">
    <property type="term" value="F:actin binding"/>
    <property type="evidence" value="ECO:0007669"/>
    <property type="project" value="UniProtKB-KW"/>
</dbReference>
<comment type="similarity">
    <text evidence="2">Belongs to the actin-binding proteins ADF family.</text>
</comment>
<name>A0A4V1IXF7_9FUNG</name>
<sequence length="139" mass="15746">MGRLAGIEIKEECQEKFNALNHGKYSYVIYRLNDSLDQIEVVKAVAEGGRAGLEAELADVSDSRYAVLDYEFTTDDGGQRKKLCFVSWCPEDTNKRRRMTHASSKDVLKRSLGLTVEVQATDISELSEEEFRSKFKNIS</sequence>
<dbReference type="InterPro" id="IPR029006">
    <property type="entry name" value="ADF-H/Gelsolin-like_dom_sf"/>
</dbReference>
<evidence type="ECO:0000259" key="6">
    <source>
        <dbReference type="PROSITE" id="PS51263"/>
    </source>
</evidence>
<dbReference type="AlphaFoldDB" id="A0A4V1IXF7"/>
<proteinExistence type="inferred from homology"/>
<dbReference type="GO" id="GO:0030042">
    <property type="term" value="P:actin filament depolymerization"/>
    <property type="evidence" value="ECO:0007669"/>
    <property type="project" value="InterPro"/>
</dbReference>
<dbReference type="SUPFAM" id="SSF55753">
    <property type="entry name" value="Actin depolymerizing proteins"/>
    <property type="match status" value="1"/>
</dbReference>
<dbReference type="PANTHER" id="PTHR11913">
    <property type="entry name" value="COFILIN-RELATED"/>
    <property type="match status" value="1"/>
</dbReference>
<feature type="domain" description="ADF-H" evidence="6">
    <location>
        <begin position="4"/>
        <end position="136"/>
    </location>
</feature>
<dbReference type="Gene3D" id="3.40.20.10">
    <property type="entry name" value="Severin"/>
    <property type="match status" value="1"/>
</dbReference>
<keyword evidence="8" id="KW-1185">Reference proteome</keyword>
<comment type="subcellular location">
    <subcellularLocation>
        <location evidence="1">Nucleus matrix</location>
    </subcellularLocation>
</comment>
<evidence type="ECO:0000313" key="8">
    <source>
        <dbReference type="Proteomes" id="UP000271241"/>
    </source>
</evidence>
<accession>A0A4V1IXF7</accession>
<gene>
    <name evidence="7" type="ORF">THASP1DRAFT_27323</name>
</gene>
<dbReference type="SMART" id="SM00102">
    <property type="entry name" value="ADF"/>
    <property type="match status" value="1"/>
</dbReference>
<keyword evidence="4" id="KW-0009">Actin-binding</keyword>
<evidence type="ECO:0000256" key="5">
    <source>
        <dbReference type="ARBA" id="ARBA00032427"/>
    </source>
</evidence>
<evidence type="ECO:0000256" key="2">
    <source>
        <dbReference type="ARBA" id="ARBA00006844"/>
    </source>
</evidence>
<evidence type="ECO:0000256" key="4">
    <source>
        <dbReference type="ARBA" id="ARBA00023203"/>
    </source>
</evidence>
<dbReference type="Pfam" id="PF00241">
    <property type="entry name" value="Cofilin_ADF"/>
    <property type="match status" value="1"/>
</dbReference>